<comment type="caution">
    <text evidence="1">The sequence shown here is derived from an EMBL/GenBank/DDBJ whole genome shotgun (WGS) entry which is preliminary data.</text>
</comment>
<dbReference type="EMBL" id="BFAD01000002">
    <property type="protein sequence ID" value="GBE80152.1"/>
    <property type="molecule type" value="Genomic_DNA"/>
</dbReference>
<dbReference type="Proteomes" id="UP000287166">
    <property type="component" value="Unassembled WGS sequence"/>
</dbReference>
<evidence type="ECO:0000313" key="2">
    <source>
        <dbReference type="Proteomes" id="UP000287166"/>
    </source>
</evidence>
<dbReference type="GeneID" id="38777069"/>
<organism evidence="1 2">
    <name type="scientific">Sparassis crispa</name>
    <dbReference type="NCBI Taxonomy" id="139825"/>
    <lineage>
        <taxon>Eukaryota</taxon>
        <taxon>Fungi</taxon>
        <taxon>Dikarya</taxon>
        <taxon>Basidiomycota</taxon>
        <taxon>Agaricomycotina</taxon>
        <taxon>Agaricomycetes</taxon>
        <taxon>Polyporales</taxon>
        <taxon>Sparassidaceae</taxon>
        <taxon>Sparassis</taxon>
    </lineage>
</organism>
<dbReference type="RefSeq" id="XP_027611065.1">
    <property type="nucleotide sequence ID" value="XM_027755264.1"/>
</dbReference>
<sequence length="108" mass="12511">MCERAVSQFLRLNVETAWGRIVRKIDHILDMPSRNRKNIWAHTDYGRESSKPIQQVADKSFGGDTLKALERDFQSAFDLAQRIRTENFETDEERKDYLATGTSGVRYG</sequence>
<protein>
    <submittedName>
        <fullName evidence="1">Uncharacterized protein</fullName>
    </submittedName>
</protein>
<dbReference type="InParanoid" id="A0A401GDB1"/>
<proteinExistence type="predicted"/>
<name>A0A401GDB1_9APHY</name>
<reference evidence="1 2" key="1">
    <citation type="journal article" date="2018" name="Sci. Rep.">
        <title>Genome sequence of the cauliflower mushroom Sparassis crispa (Hanabiratake) and its association with beneficial usage.</title>
        <authorList>
            <person name="Kiyama R."/>
            <person name="Furutani Y."/>
            <person name="Kawaguchi K."/>
            <person name="Nakanishi T."/>
        </authorList>
    </citation>
    <scope>NUCLEOTIDE SEQUENCE [LARGE SCALE GENOMIC DNA]</scope>
</reference>
<dbReference type="AlphaFoldDB" id="A0A401GDB1"/>
<evidence type="ECO:0000313" key="1">
    <source>
        <dbReference type="EMBL" id="GBE80152.1"/>
    </source>
</evidence>
<accession>A0A401GDB1</accession>
<keyword evidence="2" id="KW-1185">Reference proteome</keyword>
<dbReference type="OrthoDB" id="2867883at2759"/>
<gene>
    <name evidence="1" type="ORF">SCP_0213550</name>
</gene>